<evidence type="ECO:0000256" key="5">
    <source>
        <dbReference type="SAM" id="Phobius"/>
    </source>
</evidence>
<dbReference type="SUPFAM" id="SSF48652">
    <property type="entry name" value="Tetraspanin"/>
    <property type="match status" value="1"/>
</dbReference>
<accession>A0A0R3U0Y4</accession>
<sequence>MLNDIIDAPTQSYAGLSVHIFLTGALGLITSFPAFSCYVCMLWITTGLLLAGGIQLIIVSGDEGKLFEWVDIALKEVFTKAADSVKGKQAVFLIENQFLCCGFGGQSDYENMSLSPGCCKESGTVCPISNAHSKVKNDNLCSN</sequence>
<dbReference type="GO" id="GO:0016020">
    <property type="term" value="C:membrane"/>
    <property type="evidence" value="ECO:0007669"/>
    <property type="project" value="UniProtKB-SubCell"/>
</dbReference>
<name>A0A0R3U0Y4_RODNA</name>
<comment type="subcellular location">
    <subcellularLocation>
        <location evidence="1">Membrane</location>
        <topology evidence="1">Multi-pass membrane protein</topology>
    </subcellularLocation>
</comment>
<evidence type="ECO:0000256" key="4">
    <source>
        <dbReference type="ARBA" id="ARBA00023136"/>
    </source>
</evidence>
<keyword evidence="2 5" id="KW-0812">Transmembrane</keyword>
<dbReference type="Pfam" id="PF00335">
    <property type="entry name" value="Tetraspanin"/>
    <property type="match status" value="1"/>
</dbReference>
<dbReference type="InterPro" id="IPR018499">
    <property type="entry name" value="Tetraspanin/Peripherin"/>
</dbReference>
<evidence type="ECO:0000313" key="6">
    <source>
        <dbReference type="EMBL" id="VDO16974.1"/>
    </source>
</evidence>
<organism evidence="8">
    <name type="scientific">Rodentolepis nana</name>
    <name type="common">Dwarf tapeworm</name>
    <name type="synonym">Hymenolepis nana</name>
    <dbReference type="NCBI Taxonomy" id="102285"/>
    <lineage>
        <taxon>Eukaryota</taxon>
        <taxon>Metazoa</taxon>
        <taxon>Spiralia</taxon>
        <taxon>Lophotrochozoa</taxon>
        <taxon>Platyhelminthes</taxon>
        <taxon>Cestoda</taxon>
        <taxon>Eucestoda</taxon>
        <taxon>Cyclophyllidea</taxon>
        <taxon>Hymenolepididae</taxon>
        <taxon>Rodentolepis</taxon>
    </lineage>
</organism>
<feature type="transmembrane region" description="Helical" evidence="5">
    <location>
        <begin position="41"/>
        <end position="59"/>
    </location>
</feature>
<evidence type="ECO:0000256" key="3">
    <source>
        <dbReference type="ARBA" id="ARBA00022989"/>
    </source>
</evidence>
<keyword evidence="4 5" id="KW-0472">Membrane</keyword>
<dbReference type="OrthoDB" id="6278958at2759"/>
<keyword evidence="3 5" id="KW-1133">Transmembrane helix</keyword>
<proteinExistence type="predicted"/>
<protein>
    <submittedName>
        <fullName evidence="8">Tetraspanin</fullName>
    </submittedName>
</protein>
<dbReference type="InterPro" id="IPR008952">
    <property type="entry name" value="Tetraspanin_EC2_sf"/>
</dbReference>
<dbReference type="Gene3D" id="1.10.1450.10">
    <property type="entry name" value="Tetraspanin"/>
    <property type="match status" value="1"/>
</dbReference>
<dbReference type="EMBL" id="UZAE01016068">
    <property type="protein sequence ID" value="VDO16974.1"/>
    <property type="molecule type" value="Genomic_DNA"/>
</dbReference>
<evidence type="ECO:0000256" key="1">
    <source>
        <dbReference type="ARBA" id="ARBA00004141"/>
    </source>
</evidence>
<reference evidence="6 7" key="2">
    <citation type="submission" date="2018-11" db="EMBL/GenBank/DDBJ databases">
        <authorList>
            <consortium name="Pathogen Informatics"/>
        </authorList>
    </citation>
    <scope>NUCLEOTIDE SEQUENCE [LARGE SCALE GENOMIC DNA]</scope>
</reference>
<feature type="transmembrane region" description="Helical" evidence="5">
    <location>
        <begin position="12"/>
        <end position="35"/>
    </location>
</feature>
<dbReference type="AlphaFoldDB" id="A0A0R3U0Y4"/>
<evidence type="ECO:0000256" key="2">
    <source>
        <dbReference type="ARBA" id="ARBA00022692"/>
    </source>
</evidence>
<dbReference type="Proteomes" id="UP000278807">
    <property type="component" value="Unassembled WGS sequence"/>
</dbReference>
<evidence type="ECO:0000313" key="7">
    <source>
        <dbReference type="Proteomes" id="UP000278807"/>
    </source>
</evidence>
<gene>
    <name evidence="6" type="ORF">HNAJ_LOCUS13757</name>
</gene>
<dbReference type="WBParaSite" id="HNAJ_0001378301-mRNA-1">
    <property type="protein sequence ID" value="HNAJ_0001378301-mRNA-1"/>
    <property type="gene ID" value="HNAJ_0001378301"/>
</dbReference>
<reference evidence="8" key="1">
    <citation type="submission" date="2017-02" db="UniProtKB">
        <authorList>
            <consortium name="WormBaseParasite"/>
        </authorList>
    </citation>
    <scope>IDENTIFICATION</scope>
</reference>
<keyword evidence="7" id="KW-1185">Reference proteome</keyword>
<evidence type="ECO:0000313" key="8">
    <source>
        <dbReference type="WBParaSite" id="HNAJ_0001378301-mRNA-1"/>
    </source>
</evidence>